<dbReference type="AlphaFoldDB" id="A0A1G8LP52"/>
<evidence type="ECO:0000256" key="4">
    <source>
        <dbReference type="ARBA" id="ARBA00023136"/>
    </source>
</evidence>
<accession>A0A1G8LP52</accession>
<dbReference type="Proteomes" id="UP000183255">
    <property type="component" value="Unassembled WGS sequence"/>
</dbReference>
<evidence type="ECO:0000256" key="1">
    <source>
        <dbReference type="ARBA" id="ARBA00004141"/>
    </source>
</evidence>
<feature type="transmembrane region" description="Helical" evidence="5">
    <location>
        <begin position="144"/>
        <end position="168"/>
    </location>
</feature>
<evidence type="ECO:0000256" key="3">
    <source>
        <dbReference type="ARBA" id="ARBA00022989"/>
    </source>
</evidence>
<sequence>MIIFSYALKESLKTPINLLMIFLIPLAVLFIPANAYSFPQGIYLVGMAILYSGFLVSRPMVEDRMKGIITRIYASPVKQVHYLISHLAAYFLLLMAQSLVFILGAWIRHGTNVFHHGWIYLLYLSFGLMCLALTLTFTSFFKNFGLAFGIFSGLGSLMSLLGGISIPLHMMPEEILPFIRILPTYWLPFGLDALYEGVFIEYFLAHVILWVYTGIFIAIGSRRRI</sequence>
<dbReference type="InterPro" id="IPR052902">
    <property type="entry name" value="ABC-2_transporter"/>
</dbReference>
<proteinExistence type="predicted"/>
<dbReference type="RefSeq" id="WP_031575269.1">
    <property type="nucleotide sequence ID" value="NZ_DAMANS010000025.1"/>
</dbReference>
<feature type="transmembrane region" description="Helical" evidence="5">
    <location>
        <begin position="42"/>
        <end position="61"/>
    </location>
</feature>
<comment type="subcellular location">
    <subcellularLocation>
        <location evidence="1">Membrane</location>
        <topology evidence="1">Multi-pass membrane protein</topology>
    </subcellularLocation>
</comment>
<evidence type="ECO:0000313" key="8">
    <source>
        <dbReference type="Proteomes" id="UP000183255"/>
    </source>
</evidence>
<name>A0A1G8LP52_9CLOT</name>
<organism evidence="7 8">
    <name type="scientific">Proteiniclasticum ruminis</name>
    <dbReference type="NCBI Taxonomy" id="398199"/>
    <lineage>
        <taxon>Bacteria</taxon>
        <taxon>Bacillati</taxon>
        <taxon>Bacillota</taxon>
        <taxon>Clostridia</taxon>
        <taxon>Eubacteriales</taxon>
        <taxon>Clostridiaceae</taxon>
        <taxon>Proteiniclasticum</taxon>
    </lineage>
</organism>
<gene>
    <name evidence="7" type="ORF">SAMN05421804_103140</name>
</gene>
<dbReference type="GO" id="GO:0140359">
    <property type="term" value="F:ABC-type transporter activity"/>
    <property type="evidence" value="ECO:0007669"/>
    <property type="project" value="InterPro"/>
</dbReference>
<feature type="transmembrane region" description="Helical" evidence="5">
    <location>
        <begin position="118"/>
        <end position="137"/>
    </location>
</feature>
<evidence type="ECO:0000256" key="2">
    <source>
        <dbReference type="ARBA" id="ARBA00022692"/>
    </source>
</evidence>
<dbReference type="EMBL" id="FNDZ01000003">
    <property type="protein sequence ID" value="SDI57454.1"/>
    <property type="molecule type" value="Genomic_DNA"/>
</dbReference>
<evidence type="ECO:0000259" key="6">
    <source>
        <dbReference type="Pfam" id="PF12698"/>
    </source>
</evidence>
<feature type="domain" description="ABC-2 type transporter transmembrane" evidence="6">
    <location>
        <begin position="43"/>
        <end position="220"/>
    </location>
</feature>
<keyword evidence="4 5" id="KW-0472">Membrane</keyword>
<dbReference type="PANTHER" id="PTHR43027:SF1">
    <property type="entry name" value="DOXORUBICIN RESISTANCE ABC TRANSPORTER PERMEASE PROTEIN DRRC-RELATED"/>
    <property type="match status" value="1"/>
</dbReference>
<dbReference type="InterPro" id="IPR013525">
    <property type="entry name" value="ABC2_TM"/>
</dbReference>
<evidence type="ECO:0000256" key="5">
    <source>
        <dbReference type="SAM" id="Phobius"/>
    </source>
</evidence>
<evidence type="ECO:0000313" key="7">
    <source>
        <dbReference type="EMBL" id="SDI57454.1"/>
    </source>
</evidence>
<dbReference type="GO" id="GO:0016020">
    <property type="term" value="C:membrane"/>
    <property type="evidence" value="ECO:0007669"/>
    <property type="project" value="UniProtKB-SubCell"/>
</dbReference>
<feature type="transmembrane region" description="Helical" evidence="5">
    <location>
        <begin position="16"/>
        <end position="36"/>
    </location>
</feature>
<keyword evidence="3 5" id="KW-1133">Transmembrane helix</keyword>
<dbReference type="Pfam" id="PF12698">
    <property type="entry name" value="ABC2_membrane_3"/>
    <property type="match status" value="1"/>
</dbReference>
<feature type="transmembrane region" description="Helical" evidence="5">
    <location>
        <begin position="199"/>
        <end position="219"/>
    </location>
</feature>
<reference evidence="7 8" key="1">
    <citation type="submission" date="2016-10" db="EMBL/GenBank/DDBJ databases">
        <authorList>
            <person name="de Groot N.N."/>
        </authorList>
    </citation>
    <scope>NUCLEOTIDE SEQUENCE [LARGE SCALE GENOMIC DNA]</scope>
    <source>
        <strain evidence="7 8">CGMCC 1.5058</strain>
    </source>
</reference>
<protein>
    <submittedName>
        <fullName evidence="7">ABC-2 type transport system permease protein</fullName>
    </submittedName>
</protein>
<keyword evidence="2 5" id="KW-0812">Transmembrane</keyword>
<dbReference type="PANTHER" id="PTHR43027">
    <property type="entry name" value="DOXORUBICIN RESISTANCE ABC TRANSPORTER PERMEASE PROTEIN DRRC-RELATED"/>
    <property type="match status" value="1"/>
</dbReference>
<feature type="transmembrane region" description="Helical" evidence="5">
    <location>
        <begin position="82"/>
        <end position="106"/>
    </location>
</feature>